<feature type="compositionally biased region" description="Low complexity" evidence="1">
    <location>
        <begin position="1"/>
        <end position="15"/>
    </location>
</feature>
<dbReference type="Pfam" id="PF00638">
    <property type="entry name" value="Ran_BP1"/>
    <property type="match status" value="1"/>
</dbReference>
<evidence type="ECO:0000259" key="2">
    <source>
        <dbReference type="PROSITE" id="PS50196"/>
    </source>
</evidence>
<feature type="compositionally biased region" description="Basic and acidic residues" evidence="1">
    <location>
        <begin position="183"/>
        <end position="195"/>
    </location>
</feature>
<feature type="compositionally biased region" description="Polar residues" evidence="1">
    <location>
        <begin position="215"/>
        <end position="231"/>
    </location>
</feature>
<dbReference type="EMBL" id="CAOQHR010000007">
    <property type="protein sequence ID" value="CAI6337569.1"/>
    <property type="molecule type" value="Genomic_DNA"/>
</dbReference>
<evidence type="ECO:0000313" key="3">
    <source>
        <dbReference type="EMBL" id="CAI6337569.1"/>
    </source>
</evidence>
<dbReference type="PROSITE" id="PS50196">
    <property type="entry name" value="RANBD1"/>
    <property type="match status" value="1"/>
</dbReference>
<feature type="compositionally biased region" description="Polar residues" evidence="1">
    <location>
        <begin position="289"/>
        <end position="300"/>
    </location>
</feature>
<dbReference type="OrthoDB" id="185618at2759"/>
<feature type="region of interest" description="Disordered" evidence="1">
    <location>
        <begin position="348"/>
        <end position="419"/>
    </location>
</feature>
<proteinExistence type="predicted"/>
<feature type="compositionally biased region" description="Polar residues" evidence="1">
    <location>
        <begin position="398"/>
        <end position="409"/>
    </location>
</feature>
<feature type="compositionally biased region" description="Basic and acidic residues" evidence="1">
    <location>
        <begin position="16"/>
        <end position="37"/>
    </location>
</feature>
<gene>
    <name evidence="3" type="ORF">PDIGIT_LOCUS10682</name>
</gene>
<dbReference type="SMART" id="SM00160">
    <property type="entry name" value="RanBD"/>
    <property type="match status" value="1"/>
</dbReference>
<feature type="compositionally biased region" description="Low complexity" evidence="1">
    <location>
        <begin position="255"/>
        <end position="285"/>
    </location>
</feature>
<feature type="region of interest" description="Disordered" evidence="1">
    <location>
        <begin position="1"/>
        <end position="332"/>
    </location>
</feature>
<feature type="compositionally biased region" description="Gly residues" evidence="1">
    <location>
        <begin position="315"/>
        <end position="332"/>
    </location>
</feature>
<sequence>MEPQPSTSQQAPSPTRSDKSSDSEGKPVREKLKETRIDTNAASDQHMKEASTNGAHADSNSGSDSDRGRLRRKRSREDFEGDEDAKHPEKKQERHTRKKSRDVTSPAGSDLENAKPIKPLIASIQEDGPDEAMRATIGSSVAHTGNSEKNADGTSPKNKRTREQAENSTTEASNPLDSASTTDDERTNKRPKDGAKTNSTGPAKTETKIPPGSGFANTSVASPFATMSTQKPAPKPTDASAKDLPQTSDQAFKKSGFGSFASSTASPFGGAASSSGSALGAATGPKLSSFASPSKPATQPSGFATLGGSSTGASAFGGGAANGGKSLFGGALGSSAFGNGGAVSKLSSFGSGGGSITGLTQKPVEFGSKEQPKDDAEEDASDKESTNEGNDGEDQPTKPRQTLLQSQGPPETGEENEDVTWTGHVKLYTLAGAAGKKAWQERGTGTLKVNVTRESPKKSRIVLRADATHRLLLNVAIAKSLRFGDVQGNEPKDGKVLFTAPTASGEVESHLLRLKVDKGIDLWRTVEDLKKESA</sequence>
<dbReference type="InterPro" id="IPR045255">
    <property type="entry name" value="RanBP1-like"/>
</dbReference>
<protein>
    <recommendedName>
        <fullName evidence="2">RanBD1 domain-containing protein</fullName>
    </recommendedName>
</protein>
<dbReference type="AlphaFoldDB" id="A0A9W4UKX0"/>
<reference evidence="3" key="1">
    <citation type="submission" date="2023-01" db="EMBL/GenBank/DDBJ databases">
        <authorList>
            <person name="Van Ghelder C."/>
            <person name="Rancurel C."/>
        </authorList>
    </citation>
    <scope>NUCLEOTIDE SEQUENCE</scope>
    <source>
        <strain evidence="3">CNCM I-4278</strain>
    </source>
</reference>
<comment type="caution">
    <text evidence="3">The sequence shown here is derived from an EMBL/GenBank/DDBJ whole genome shotgun (WGS) entry which is preliminary data.</text>
</comment>
<accession>A0A9W4UKX0</accession>
<name>A0A9W4UKX0_9PLEO</name>
<feature type="compositionally biased region" description="Polar residues" evidence="1">
    <location>
        <begin position="137"/>
        <end position="156"/>
    </location>
</feature>
<dbReference type="Proteomes" id="UP001152607">
    <property type="component" value="Unassembled WGS sequence"/>
</dbReference>
<feature type="compositionally biased region" description="Polar residues" evidence="1">
    <location>
        <begin position="166"/>
        <end position="181"/>
    </location>
</feature>
<feature type="domain" description="RanBD1" evidence="2">
    <location>
        <begin position="393"/>
        <end position="516"/>
    </location>
</feature>
<dbReference type="Gene3D" id="2.30.29.30">
    <property type="entry name" value="Pleckstrin-homology domain (PH domain)/Phosphotyrosine-binding domain (PTB)"/>
    <property type="match status" value="1"/>
</dbReference>
<dbReference type="PANTHER" id="PTHR23138">
    <property type="entry name" value="RAN BINDING PROTEIN"/>
    <property type="match status" value="1"/>
</dbReference>
<keyword evidence="4" id="KW-1185">Reference proteome</keyword>
<feature type="compositionally biased region" description="Low complexity" evidence="1">
    <location>
        <begin position="301"/>
        <end position="314"/>
    </location>
</feature>
<dbReference type="SUPFAM" id="SSF50729">
    <property type="entry name" value="PH domain-like"/>
    <property type="match status" value="1"/>
</dbReference>
<dbReference type="InterPro" id="IPR011993">
    <property type="entry name" value="PH-like_dom_sf"/>
</dbReference>
<organism evidence="3 4">
    <name type="scientific">Periconia digitata</name>
    <dbReference type="NCBI Taxonomy" id="1303443"/>
    <lineage>
        <taxon>Eukaryota</taxon>
        <taxon>Fungi</taxon>
        <taxon>Dikarya</taxon>
        <taxon>Ascomycota</taxon>
        <taxon>Pezizomycotina</taxon>
        <taxon>Dothideomycetes</taxon>
        <taxon>Pleosporomycetidae</taxon>
        <taxon>Pleosporales</taxon>
        <taxon>Massarineae</taxon>
        <taxon>Periconiaceae</taxon>
        <taxon>Periconia</taxon>
    </lineage>
</organism>
<evidence type="ECO:0000256" key="1">
    <source>
        <dbReference type="SAM" id="MobiDB-lite"/>
    </source>
</evidence>
<dbReference type="InterPro" id="IPR000156">
    <property type="entry name" value="Ran_bind_dom"/>
</dbReference>
<evidence type="ECO:0000313" key="4">
    <source>
        <dbReference type="Proteomes" id="UP001152607"/>
    </source>
</evidence>